<keyword evidence="3" id="KW-1185">Reference proteome</keyword>
<dbReference type="EMBL" id="FOCL01000002">
    <property type="protein sequence ID" value="SEN11985.1"/>
    <property type="molecule type" value="Genomic_DNA"/>
</dbReference>
<dbReference type="InterPro" id="IPR012338">
    <property type="entry name" value="Beta-lactam/transpept-like"/>
</dbReference>
<feature type="domain" description="Beta-lactamase-related" evidence="1">
    <location>
        <begin position="35"/>
        <end position="355"/>
    </location>
</feature>
<sequence>MPNLLVCKSQMKKHLLNLCLSLIITTAYGQHKAVDKVLDSCIKKRNFNGVVLIAQNGKPDYLKYTGLANRHYNISFSPKTRFQIFSVTKTFTAVLIMQLYEQGRINLDSTISAYYPEYQGEAAHKVTIRNLLTYSSGRYLKEMDPKFIPEAYDQNLWPVDTFINRYCSEKLIDTPGAKFNYSNGDFILLGRIIEKIYKQPFDAVLKEKILAPLNMDNTNYLHHEDIVPNLDEGYYNKAGSVDSLIMPTYHYIDNHFSAGAMYSTPQDLLTFDQAIFNHTLLKKATVDLMLTSYPKLGDVAFGFWVYPRKIGKSNTIFAERQGAGYGNESNWVHLIDKGITLILLSNTETADLNKMRLDVLDAYLNYK</sequence>
<dbReference type="STRING" id="551995.SAMN05192574_102506"/>
<organism evidence="2 3">
    <name type="scientific">Mucilaginibacter gossypiicola</name>
    <dbReference type="NCBI Taxonomy" id="551995"/>
    <lineage>
        <taxon>Bacteria</taxon>
        <taxon>Pseudomonadati</taxon>
        <taxon>Bacteroidota</taxon>
        <taxon>Sphingobacteriia</taxon>
        <taxon>Sphingobacteriales</taxon>
        <taxon>Sphingobacteriaceae</taxon>
        <taxon>Mucilaginibacter</taxon>
    </lineage>
</organism>
<dbReference type="Proteomes" id="UP000198942">
    <property type="component" value="Unassembled WGS sequence"/>
</dbReference>
<dbReference type="SUPFAM" id="SSF56601">
    <property type="entry name" value="beta-lactamase/transpeptidase-like"/>
    <property type="match status" value="1"/>
</dbReference>
<dbReference type="InterPro" id="IPR050789">
    <property type="entry name" value="Diverse_Enzym_Activities"/>
</dbReference>
<proteinExistence type="predicted"/>
<dbReference type="Pfam" id="PF00144">
    <property type="entry name" value="Beta-lactamase"/>
    <property type="match status" value="1"/>
</dbReference>
<dbReference type="Gene3D" id="3.40.710.10">
    <property type="entry name" value="DD-peptidase/beta-lactamase superfamily"/>
    <property type="match status" value="1"/>
</dbReference>
<protein>
    <submittedName>
        <fullName evidence="2">CubicO group peptidase, beta-lactamase class C family</fullName>
    </submittedName>
</protein>
<accession>A0A1H8DXT6</accession>
<dbReference type="PANTHER" id="PTHR43283">
    <property type="entry name" value="BETA-LACTAMASE-RELATED"/>
    <property type="match status" value="1"/>
</dbReference>
<evidence type="ECO:0000313" key="2">
    <source>
        <dbReference type="EMBL" id="SEN11985.1"/>
    </source>
</evidence>
<name>A0A1H8DXT6_9SPHI</name>
<evidence type="ECO:0000313" key="3">
    <source>
        <dbReference type="Proteomes" id="UP000198942"/>
    </source>
</evidence>
<gene>
    <name evidence="2" type="ORF">SAMN05192574_102506</name>
</gene>
<reference evidence="3" key="1">
    <citation type="submission" date="2016-10" db="EMBL/GenBank/DDBJ databases">
        <authorList>
            <person name="Varghese N."/>
            <person name="Submissions S."/>
        </authorList>
    </citation>
    <scope>NUCLEOTIDE SEQUENCE [LARGE SCALE GENOMIC DNA]</scope>
    <source>
        <strain evidence="3">Gh-48</strain>
    </source>
</reference>
<evidence type="ECO:0000259" key="1">
    <source>
        <dbReference type="Pfam" id="PF00144"/>
    </source>
</evidence>
<dbReference type="AlphaFoldDB" id="A0A1H8DXT6"/>
<dbReference type="InterPro" id="IPR001466">
    <property type="entry name" value="Beta-lactam-related"/>
</dbReference>